<dbReference type="RefSeq" id="WP_139863908.1">
    <property type="nucleotide sequence ID" value="NZ_CAADFC020000030.1"/>
</dbReference>
<proteinExistence type="predicted"/>
<reference evidence="3" key="1">
    <citation type="submission" date="2019-02" db="EMBL/GenBank/DDBJ databases">
        <authorList>
            <person name="Pothier F.J."/>
        </authorList>
    </citation>
    <scope>NUCLEOTIDE SEQUENCE</scope>
    <source>
        <strain evidence="3">CI-1B</strain>
    </source>
</reference>
<dbReference type="InterPro" id="IPR001343">
    <property type="entry name" value="Hemolysn_Ca-bd"/>
</dbReference>
<gene>
    <name evidence="3" type="primary">exsH_8</name>
    <name evidence="3" type="ORF">CI1B_73160</name>
</gene>
<name>A0A508TVI1_9BRAD</name>
<dbReference type="Pfam" id="PF00353">
    <property type="entry name" value="HemolysinCabind"/>
    <property type="match status" value="5"/>
</dbReference>
<dbReference type="Gene3D" id="2.150.10.10">
    <property type="entry name" value="Serralysin-like metalloprotease, C-terminal"/>
    <property type="match status" value="3"/>
</dbReference>
<dbReference type="PANTHER" id="PTHR38340:SF1">
    <property type="entry name" value="S-LAYER PROTEIN"/>
    <property type="match status" value="1"/>
</dbReference>
<evidence type="ECO:0000256" key="1">
    <source>
        <dbReference type="ARBA" id="ARBA00004613"/>
    </source>
</evidence>
<dbReference type="OrthoDB" id="9803927at2"/>
<keyword evidence="3" id="KW-0378">Hydrolase</keyword>
<keyword evidence="4" id="KW-1185">Reference proteome</keyword>
<dbReference type="AlphaFoldDB" id="A0A508TVI1"/>
<comment type="caution">
    <text evidence="3">The sequence shown here is derived from an EMBL/GenBank/DDBJ whole genome shotgun (WGS) entry which is preliminary data.</text>
</comment>
<organism evidence="3 4">
    <name type="scientific">Bradyrhizobium ivorense</name>
    <dbReference type="NCBI Taxonomy" id="2511166"/>
    <lineage>
        <taxon>Bacteria</taxon>
        <taxon>Pseudomonadati</taxon>
        <taxon>Pseudomonadota</taxon>
        <taxon>Alphaproteobacteria</taxon>
        <taxon>Hyphomicrobiales</taxon>
        <taxon>Nitrobacteraceae</taxon>
        <taxon>Bradyrhizobium</taxon>
    </lineage>
</organism>
<dbReference type="PANTHER" id="PTHR38340">
    <property type="entry name" value="S-LAYER PROTEIN"/>
    <property type="match status" value="1"/>
</dbReference>
<dbReference type="InterPro" id="IPR018511">
    <property type="entry name" value="Hemolysin-typ_Ca-bd_CS"/>
</dbReference>
<dbReference type="EC" id="3.2.1.-" evidence="3"/>
<evidence type="ECO:0000256" key="2">
    <source>
        <dbReference type="ARBA" id="ARBA00022525"/>
    </source>
</evidence>
<dbReference type="PRINTS" id="PR00313">
    <property type="entry name" value="CABNDNGRPT"/>
</dbReference>
<dbReference type="GO" id="GO:0016798">
    <property type="term" value="F:hydrolase activity, acting on glycosyl bonds"/>
    <property type="evidence" value="ECO:0007669"/>
    <property type="project" value="UniProtKB-KW"/>
</dbReference>
<dbReference type="Proteomes" id="UP000328092">
    <property type="component" value="Unassembled WGS sequence"/>
</dbReference>
<dbReference type="GO" id="GO:0005509">
    <property type="term" value="F:calcium ion binding"/>
    <property type="evidence" value="ECO:0007669"/>
    <property type="project" value="InterPro"/>
</dbReference>
<dbReference type="EMBL" id="CAADFC020000030">
    <property type="protein sequence ID" value="VIO78258.1"/>
    <property type="molecule type" value="Genomic_DNA"/>
</dbReference>
<sequence length="502" mass="52047">MYIEGTDGPDVFTPSYGDVVYGRLGNDTVQVGGGVWMAYSNYSYALDPPRYNLFADIDGSAVFTISSVFYDYVTLPPPGPQTHVSAVMMYGVENFSFVGTHDPAPPGQPYFPYYTVYGTDDVLTIGDLSSTALTGQIYFDGGSGNDLLDAHATGTAIFALGGTGGDTLIGGSGNDTLLGQDGVDVLYGGAGNDTLYGGDGNDTLFDSGGLNTLVGGVGDDYYSSSNGSDTIFEQPDEGYDTLTTTATFVVLAPNVEKLFYLGPADFIGIGTAGDDWIQGNTGNDYLIGLDGNDTLYGGGGSANTLQGGKGDDTYLVESPGDTLVEFANEGHDTVQTTLTQFTLPTNFEDLLYSGSFNFTGTGNAADNLIRGGTGNDLLYGGAGNDTLIGGWGGDELTGGSGADHFVFTTTNDGVDLIHDFNRAEGDKIDVSKIMSLLGPVGADPFTNGVLTFEPIASFGSTGVPATRVVLDVDGSAGFLKPGTLFVAIGSTTLFDHSDFIIA</sequence>
<dbReference type="SUPFAM" id="SSF51120">
    <property type="entry name" value="beta-Roll"/>
    <property type="match status" value="2"/>
</dbReference>
<evidence type="ECO:0000313" key="3">
    <source>
        <dbReference type="EMBL" id="VIO78258.1"/>
    </source>
</evidence>
<comment type="subcellular location">
    <subcellularLocation>
        <location evidence="1">Secreted</location>
    </subcellularLocation>
</comment>
<dbReference type="InterPro" id="IPR050557">
    <property type="entry name" value="RTX_toxin/Mannuronan_C5-epim"/>
</dbReference>
<dbReference type="GO" id="GO:0005576">
    <property type="term" value="C:extracellular region"/>
    <property type="evidence" value="ECO:0007669"/>
    <property type="project" value="UniProtKB-SubCell"/>
</dbReference>
<accession>A0A508TVI1</accession>
<dbReference type="InterPro" id="IPR011049">
    <property type="entry name" value="Serralysin-like_metalloprot_C"/>
</dbReference>
<evidence type="ECO:0000313" key="4">
    <source>
        <dbReference type="Proteomes" id="UP000328092"/>
    </source>
</evidence>
<keyword evidence="3" id="KW-0326">Glycosidase</keyword>
<keyword evidence="2" id="KW-0964">Secreted</keyword>
<dbReference type="PROSITE" id="PS00330">
    <property type="entry name" value="HEMOLYSIN_CALCIUM"/>
    <property type="match status" value="4"/>
</dbReference>
<protein>
    <submittedName>
        <fullName evidence="3">Endo-1,3-1,4-beta-glycanase ExsH</fullName>
        <ecNumber evidence="3">3.2.1.-</ecNumber>
    </submittedName>
</protein>